<name>A0A7X5U6U4_9GAMM</name>
<dbReference type="EMBL" id="JAARLZ010000001">
    <property type="protein sequence ID" value="NII04976.1"/>
    <property type="molecule type" value="Genomic_DNA"/>
</dbReference>
<feature type="signal peptide" evidence="1">
    <location>
        <begin position="1"/>
        <end position="22"/>
    </location>
</feature>
<evidence type="ECO:0008006" key="4">
    <source>
        <dbReference type="Google" id="ProtNLM"/>
    </source>
</evidence>
<reference evidence="2 3" key="1">
    <citation type="submission" date="2020-03" db="EMBL/GenBank/DDBJ databases">
        <authorList>
            <person name="Lai Q."/>
        </authorList>
    </citation>
    <scope>NUCLEOTIDE SEQUENCE [LARGE SCALE GENOMIC DNA]</scope>
    <source>
        <strain evidence="2 3">CCUG 25036</strain>
    </source>
</reference>
<organism evidence="2 3">
    <name type="scientific">Luteibacter anthropi</name>
    <dbReference type="NCBI Taxonomy" id="564369"/>
    <lineage>
        <taxon>Bacteria</taxon>
        <taxon>Pseudomonadati</taxon>
        <taxon>Pseudomonadota</taxon>
        <taxon>Gammaproteobacteria</taxon>
        <taxon>Lysobacterales</taxon>
        <taxon>Rhodanobacteraceae</taxon>
        <taxon>Luteibacter</taxon>
    </lineage>
</organism>
<keyword evidence="1" id="KW-0732">Signal</keyword>
<dbReference type="RefSeq" id="WP_166945747.1">
    <property type="nucleotide sequence ID" value="NZ_JAARLZ010000001.1"/>
</dbReference>
<keyword evidence="3" id="KW-1185">Reference proteome</keyword>
<dbReference type="Proteomes" id="UP000490980">
    <property type="component" value="Unassembled WGS sequence"/>
</dbReference>
<gene>
    <name evidence="2" type="ORF">HBF25_01095</name>
</gene>
<proteinExistence type="predicted"/>
<comment type="caution">
    <text evidence="2">The sequence shown here is derived from an EMBL/GenBank/DDBJ whole genome shotgun (WGS) entry which is preliminary data.</text>
</comment>
<evidence type="ECO:0000313" key="2">
    <source>
        <dbReference type="EMBL" id="NII04976.1"/>
    </source>
</evidence>
<dbReference type="AlphaFoldDB" id="A0A7X5U6U4"/>
<accession>A0A7X5U6U4</accession>
<sequence length="105" mass="11232">MNHIVRKALVALFVAAPAIAAAQVSTPVVDAPAIQPVPSRCGVTDLNEFAAFIAGKPTPAEFRAFYSCVGLVLPGDVTTTEIRYDNSRYFAQLDAHGRIVGGRFR</sequence>
<evidence type="ECO:0000313" key="3">
    <source>
        <dbReference type="Proteomes" id="UP000490980"/>
    </source>
</evidence>
<evidence type="ECO:0000256" key="1">
    <source>
        <dbReference type="SAM" id="SignalP"/>
    </source>
</evidence>
<protein>
    <recommendedName>
        <fullName evidence="4">PepSY domain-containing protein</fullName>
    </recommendedName>
</protein>
<feature type="chain" id="PRO_5030510220" description="PepSY domain-containing protein" evidence="1">
    <location>
        <begin position="23"/>
        <end position="105"/>
    </location>
</feature>